<organism evidence="1 2">
    <name type="scientific">Mycetomoellerius zeteki</name>
    <dbReference type="NCBI Taxonomy" id="64791"/>
    <lineage>
        <taxon>Eukaryota</taxon>
        <taxon>Metazoa</taxon>
        <taxon>Ecdysozoa</taxon>
        <taxon>Arthropoda</taxon>
        <taxon>Hexapoda</taxon>
        <taxon>Insecta</taxon>
        <taxon>Pterygota</taxon>
        <taxon>Neoptera</taxon>
        <taxon>Endopterygota</taxon>
        <taxon>Hymenoptera</taxon>
        <taxon>Apocrita</taxon>
        <taxon>Aculeata</taxon>
        <taxon>Formicoidea</taxon>
        <taxon>Formicidae</taxon>
        <taxon>Myrmicinae</taxon>
        <taxon>Mycetomoellerius</taxon>
    </lineage>
</organism>
<protein>
    <submittedName>
        <fullName evidence="1">Uncharacterized protein</fullName>
    </submittedName>
</protein>
<sequence>MISHVQKIVTYALHSQTSMHLFHPSEHSMKSLRYRDRWVVEGRRGATCISSLASNGERKSIDFKPVPYTTCNDKEKIRVEGKFTLVIDNSYNERSAHEPSLRKQHIDIASTSDDGSGTTGGKRSATCLLLSLSSRKRREARTRKEGHRCKDCDATHVNRNKEERVEETSHLLVKKEAYRISQYPRYVNHIEFVWKHKSISEYTLYIPSAVLLSSRMLGNVATLYESERPCCKKWAIKKS</sequence>
<dbReference type="EMBL" id="KQ982730">
    <property type="protein sequence ID" value="KYQ51532.1"/>
    <property type="molecule type" value="Genomic_DNA"/>
</dbReference>
<accession>A0A151WUB6</accession>
<reference evidence="1 2" key="1">
    <citation type="submission" date="2015-09" db="EMBL/GenBank/DDBJ databases">
        <title>Trachymyrmex zeteki WGS genome.</title>
        <authorList>
            <person name="Nygaard S."/>
            <person name="Hu H."/>
            <person name="Boomsma J."/>
            <person name="Zhang G."/>
        </authorList>
    </citation>
    <scope>NUCLEOTIDE SEQUENCE [LARGE SCALE GENOMIC DNA]</scope>
    <source>
        <strain evidence="1">Tzet28-1</strain>
        <tissue evidence="1">Whole body</tissue>
    </source>
</reference>
<gene>
    <name evidence="1" type="ORF">ALC60_09405</name>
</gene>
<keyword evidence="2" id="KW-1185">Reference proteome</keyword>
<name>A0A151WUB6_9HYME</name>
<dbReference type="AlphaFoldDB" id="A0A151WUB6"/>
<evidence type="ECO:0000313" key="1">
    <source>
        <dbReference type="EMBL" id="KYQ51532.1"/>
    </source>
</evidence>
<evidence type="ECO:0000313" key="2">
    <source>
        <dbReference type="Proteomes" id="UP000075809"/>
    </source>
</evidence>
<proteinExistence type="predicted"/>
<dbReference type="Proteomes" id="UP000075809">
    <property type="component" value="Unassembled WGS sequence"/>
</dbReference>